<sequence length="289" mass="32414">MRDRGEDWAAWVDGLPALATGLLDEWDLTVDGALMNGFCSLVVPVVTADGERAALKLHTDADADESEFEALALQRWHGDGTVLLLRADPRRWALLLERLHTRDLLTVGDTEACEIVAGLYGRIHVPALPQLRTLTSYVERWTDDLVALPNDVPIPRRMREQCVSLARDLVADPASVGRIIHGDLHHMNVLAGDREPWLVIDPKPMSGDPHYEPAPMLWNRWEDIVAGDARSNLRRRFHTLVDVAGLDEDRARDWVVVRMIHNASWAVIDGDPDDDYLTMCFTVAKAVQD</sequence>
<dbReference type="InterPro" id="IPR006748">
    <property type="entry name" value="NH2Glyco/OHUrea_AB-resist_kin"/>
</dbReference>
<gene>
    <name evidence="1" type="ORF">ISU07_00430</name>
</gene>
<accession>A0A930YCD3</accession>
<organism evidence="1 2">
    <name type="scientific">Nocardioides islandensis</name>
    <dbReference type="NCBI Taxonomy" id="433663"/>
    <lineage>
        <taxon>Bacteria</taxon>
        <taxon>Bacillati</taxon>
        <taxon>Actinomycetota</taxon>
        <taxon>Actinomycetes</taxon>
        <taxon>Propionibacteriales</taxon>
        <taxon>Nocardioidaceae</taxon>
        <taxon>Nocardioides</taxon>
    </lineage>
</organism>
<dbReference type="Gene3D" id="3.90.1200.10">
    <property type="match status" value="1"/>
</dbReference>
<dbReference type="Pfam" id="PF04655">
    <property type="entry name" value="APH_6_hur"/>
    <property type="match status" value="1"/>
</dbReference>
<dbReference type="SUPFAM" id="SSF56112">
    <property type="entry name" value="Protein kinase-like (PK-like)"/>
    <property type="match status" value="1"/>
</dbReference>
<comment type="caution">
    <text evidence="1">The sequence shown here is derived from an EMBL/GenBank/DDBJ whole genome shotgun (WGS) entry which is preliminary data.</text>
</comment>
<reference evidence="1" key="1">
    <citation type="submission" date="2020-11" db="EMBL/GenBank/DDBJ databases">
        <title>Nocardioides sp. nov., isolated from Soil of Cynanchum wilfordii Hemsley rhizosphere.</title>
        <authorList>
            <person name="Lee J.-S."/>
            <person name="Suh M.K."/>
            <person name="Kim J.-S."/>
        </authorList>
    </citation>
    <scope>NUCLEOTIDE SEQUENCE</scope>
    <source>
        <strain evidence="1">KCTC 19275</strain>
    </source>
</reference>
<protein>
    <submittedName>
        <fullName evidence="1">Phosphotransferase</fullName>
    </submittedName>
</protein>
<dbReference type="AlphaFoldDB" id="A0A930YCD3"/>
<dbReference type="GO" id="GO:0016773">
    <property type="term" value="F:phosphotransferase activity, alcohol group as acceptor"/>
    <property type="evidence" value="ECO:0007669"/>
    <property type="project" value="InterPro"/>
</dbReference>
<dbReference type="InterPro" id="IPR011009">
    <property type="entry name" value="Kinase-like_dom_sf"/>
</dbReference>
<dbReference type="Proteomes" id="UP000640489">
    <property type="component" value="Unassembled WGS sequence"/>
</dbReference>
<proteinExistence type="predicted"/>
<name>A0A930YCD3_9ACTN</name>
<dbReference type="EMBL" id="JADKPN010000001">
    <property type="protein sequence ID" value="MBF4761578.1"/>
    <property type="molecule type" value="Genomic_DNA"/>
</dbReference>
<evidence type="ECO:0000313" key="2">
    <source>
        <dbReference type="Proteomes" id="UP000640489"/>
    </source>
</evidence>
<keyword evidence="2" id="KW-1185">Reference proteome</keyword>
<dbReference type="GO" id="GO:0019748">
    <property type="term" value="P:secondary metabolic process"/>
    <property type="evidence" value="ECO:0007669"/>
    <property type="project" value="InterPro"/>
</dbReference>
<evidence type="ECO:0000313" key="1">
    <source>
        <dbReference type="EMBL" id="MBF4761578.1"/>
    </source>
</evidence>